<evidence type="ECO:0000313" key="4">
    <source>
        <dbReference type="Proteomes" id="UP000228711"/>
    </source>
</evidence>
<protein>
    <recommendedName>
        <fullName evidence="5">Glycosyltransferase family 1 protein</fullName>
    </recommendedName>
</protein>
<dbReference type="InterPro" id="IPR028098">
    <property type="entry name" value="Glyco_trans_4-like_N"/>
</dbReference>
<gene>
    <name evidence="3" type="ORF">COT25_00350</name>
</gene>
<dbReference type="PANTHER" id="PTHR45947">
    <property type="entry name" value="SULFOQUINOVOSYL TRANSFERASE SQD2"/>
    <property type="match status" value="1"/>
</dbReference>
<dbReference type="SUPFAM" id="SSF53756">
    <property type="entry name" value="UDP-Glycosyltransferase/glycogen phosphorylase"/>
    <property type="match status" value="1"/>
</dbReference>
<feature type="domain" description="Glycosyltransferase subfamily 4-like N-terminal" evidence="2">
    <location>
        <begin position="20"/>
        <end position="195"/>
    </location>
</feature>
<comment type="caution">
    <text evidence="3">The sequence shown here is derived from an EMBL/GenBank/DDBJ whole genome shotgun (WGS) entry which is preliminary data.</text>
</comment>
<dbReference type="Proteomes" id="UP000228711">
    <property type="component" value="Unassembled WGS sequence"/>
</dbReference>
<dbReference type="AlphaFoldDB" id="A0A2H0YW33"/>
<dbReference type="Pfam" id="PF00534">
    <property type="entry name" value="Glycos_transf_1"/>
    <property type="match status" value="1"/>
</dbReference>
<dbReference type="CDD" id="cd03801">
    <property type="entry name" value="GT4_PimA-like"/>
    <property type="match status" value="1"/>
</dbReference>
<dbReference type="InterPro" id="IPR050194">
    <property type="entry name" value="Glycosyltransferase_grp1"/>
</dbReference>
<proteinExistence type="predicted"/>
<dbReference type="Pfam" id="PF13439">
    <property type="entry name" value="Glyco_transf_4"/>
    <property type="match status" value="1"/>
</dbReference>
<dbReference type="GO" id="GO:0016758">
    <property type="term" value="F:hexosyltransferase activity"/>
    <property type="evidence" value="ECO:0007669"/>
    <property type="project" value="TreeGrafter"/>
</dbReference>
<name>A0A2H0YW33_9BACT</name>
<organism evidence="3 4">
    <name type="scientific">Candidatus Kerfeldbacteria bacterium CG08_land_8_20_14_0_20_42_7</name>
    <dbReference type="NCBI Taxonomy" id="2014245"/>
    <lineage>
        <taxon>Bacteria</taxon>
        <taxon>Candidatus Kerfeldiibacteriota</taxon>
    </lineage>
</organism>
<dbReference type="Gene3D" id="3.40.50.2000">
    <property type="entry name" value="Glycogen Phosphorylase B"/>
    <property type="match status" value="2"/>
</dbReference>
<feature type="domain" description="Glycosyl transferase family 1" evidence="1">
    <location>
        <begin position="215"/>
        <end position="369"/>
    </location>
</feature>
<evidence type="ECO:0008006" key="5">
    <source>
        <dbReference type="Google" id="ProtNLM"/>
    </source>
</evidence>
<dbReference type="EMBL" id="PEXV01000011">
    <property type="protein sequence ID" value="PIS41943.1"/>
    <property type="molecule type" value="Genomic_DNA"/>
</dbReference>
<accession>A0A2H0YW33</accession>
<evidence type="ECO:0000313" key="3">
    <source>
        <dbReference type="EMBL" id="PIS41943.1"/>
    </source>
</evidence>
<dbReference type="InterPro" id="IPR001296">
    <property type="entry name" value="Glyco_trans_1"/>
</dbReference>
<sequence length="415" mass="47472">MKTNRKLRIMYLLCFPLYGSGSGTYTRELAAEVSKTEDVALVCPDNRHISRCKLYEVHLPFFVAFTGHPEHPGCKLYHELSSLEIYQVYKSFLETTIRAVRDFKPNIIHVQHAHMLTWVARYIKAVYGINFIITTHGTGLLSTMHDRRSYHLTADAVRASARITAVSADTRDWLLDIYGRYHANKTRIIPGGIKISQYPPYKKIQIVNKKYNLIDKKVVFFSGKLTKPKGVKYLVHAAKWIKGEVFIAGGGEQLIHLQNLAEGLGLTNVHFLGYMGKEQMKELDEFYYRANVFVAPSVWDEPLGLVILESMAASTPVVVTRKGGIPLAVKDGYNGLFVRPRNAKDVANKVNRLLEHDEMRRRMGKNARKIVEEKFTWSIIAKTFTHIYHTFPSNLDPKKKIKRDGKRMHLAGRKK</sequence>
<evidence type="ECO:0000259" key="1">
    <source>
        <dbReference type="Pfam" id="PF00534"/>
    </source>
</evidence>
<dbReference type="PANTHER" id="PTHR45947:SF3">
    <property type="entry name" value="SULFOQUINOVOSYL TRANSFERASE SQD2"/>
    <property type="match status" value="1"/>
</dbReference>
<reference evidence="4" key="1">
    <citation type="submission" date="2017-09" db="EMBL/GenBank/DDBJ databases">
        <title>Depth-based differentiation of microbial function through sediment-hosted aquifers and enrichment of novel symbionts in the deep terrestrial subsurface.</title>
        <authorList>
            <person name="Probst A.J."/>
            <person name="Ladd B."/>
            <person name="Jarett J.K."/>
            <person name="Geller-Mcgrath D.E."/>
            <person name="Sieber C.M.K."/>
            <person name="Emerson J.B."/>
            <person name="Anantharaman K."/>
            <person name="Thomas B.C."/>
            <person name="Malmstrom R."/>
            <person name="Stieglmeier M."/>
            <person name="Klingl A."/>
            <person name="Woyke T."/>
            <person name="Ryan C.M."/>
            <person name="Banfield J.F."/>
        </authorList>
    </citation>
    <scope>NUCLEOTIDE SEQUENCE [LARGE SCALE GENOMIC DNA]</scope>
</reference>
<evidence type="ECO:0000259" key="2">
    <source>
        <dbReference type="Pfam" id="PF13439"/>
    </source>
</evidence>